<gene>
    <name evidence="2" type="primary">clcD_6</name>
    <name evidence="2" type="ORF">GALL_202870</name>
</gene>
<dbReference type="EMBL" id="MLJW01000129">
    <property type="protein sequence ID" value="OIQ97667.1"/>
    <property type="molecule type" value="Genomic_DNA"/>
</dbReference>
<dbReference type="GO" id="GO:0008806">
    <property type="term" value="F:carboxymethylenebutenolidase activity"/>
    <property type="evidence" value="ECO:0007669"/>
    <property type="project" value="UniProtKB-EC"/>
</dbReference>
<accession>A0A1J5S786</accession>
<dbReference type="Gene3D" id="3.40.50.1820">
    <property type="entry name" value="alpha/beta hydrolase"/>
    <property type="match status" value="1"/>
</dbReference>
<keyword evidence="2" id="KW-0378">Hydrolase</keyword>
<dbReference type="PANTHER" id="PTHR46623">
    <property type="entry name" value="CARBOXYMETHYLENEBUTENOLIDASE-RELATED"/>
    <property type="match status" value="1"/>
</dbReference>
<feature type="domain" description="Dienelactone hydrolase" evidence="1">
    <location>
        <begin position="65"/>
        <end position="287"/>
    </location>
</feature>
<organism evidence="2">
    <name type="scientific">mine drainage metagenome</name>
    <dbReference type="NCBI Taxonomy" id="410659"/>
    <lineage>
        <taxon>unclassified sequences</taxon>
        <taxon>metagenomes</taxon>
        <taxon>ecological metagenomes</taxon>
    </lineage>
</organism>
<reference evidence="2" key="1">
    <citation type="submission" date="2016-10" db="EMBL/GenBank/DDBJ databases">
        <title>Sequence of Gallionella enrichment culture.</title>
        <authorList>
            <person name="Poehlein A."/>
            <person name="Muehling M."/>
            <person name="Daniel R."/>
        </authorList>
    </citation>
    <scope>NUCLEOTIDE SEQUENCE</scope>
</reference>
<sequence>MTQHDPEFDSLLPGVPLSRRGFVVTALGAGFALAARPITAQTAIHTDSRGLVAGEVRVPVTDGMMPAYRARPESGANFPVVLVVHEIFGVHEYIKDVCRRLAHAGYLAIAPELYARQGDVAKMSNVQDILDSVVAKVPDGQVASDLDACVAWAGAHHGDLGRLGITGFCRGGRTVWLYAAHNARLRAGVAWYGPLETAATAIQPLCPVDVAGALKAPVLGLYGGKDQGISADDIEDMREALKAAGSESRIHVYPDAPHGFHADYRASYRKGPAEDGWRRMLAWLREHGV</sequence>
<dbReference type="InterPro" id="IPR051049">
    <property type="entry name" value="Dienelactone_hydrolase-like"/>
</dbReference>
<dbReference type="Pfam" id="PF01738">
    <property type="entry name" value="DLH"/>
    <property type="match status" value="1"/>
</dbReference>
<protein>
    <submittedName>
        <fullName evidence="2">Carboxymethylenebutenolidase</fullName>
        <ecNumber evidence="2">3.1.1.45</ecNumber>
    </submittedName>
</protein>
<dbReference type="PANTHER" id="PTHR46623:SF6">
    <property type="entry name" value="ALPHA_BETA-HYDROLASES SUPERFAMILY PROTEIN"/>
    <property type="match status" value="1"/>
</dbReference>
<evidence type="ECO:0000313" key="2">
    <source>
        <dbReference type="EMBL" id="OIQ97667.1"/>
    </source>
</evidence>
<evidence type="ECO:0000259" key="1">
    <source>
        <dbReference type="Pfam" id="PF01738"/>
    </source>
</evidence>
<dbReference type="InterPro" id="IPR002925">
    <property type="entry name" value="Dienelactn_hydro"/>
</dbReference>
<dbReference type="InterPro" id="IPR006311">
    <property type="entry name" value="TAT_signal"/>
</dbReference>
<dbReference type="PROSITE" id="PS51318">
    <property type="entry name" value="TAT"/>
    <property type="match status" value="1"/>
</dbReference>
<comment type="caution">
    <text evidence="2">The sequence shown here is derived from an EMBL/GenBank/DDBJ whole genome shotgun (WGS) entry which is preliminary data.</text>
</comment>
<dbReference type="SUPFAM" id="SSF53474">
    <property type="entry name" value="alpha/beta-Hydrolases"/>
    <property type="match status" value="1"/>
</dbReference>
<dbReference type="EC" id="3.1.1.45" evidence="2"/>
<name>A0A1J5S786_9ZZZZ</name>
<dbReference type="AlphaFoldDB" id="A0A1J5S786"/>
<dbReference type="InterPro" id="IPR029058">
    <property type="entry name" value="AB_hydrolase_fold"/>
</dbReference>
<proteinExistence type="predicted"/>